<name>A0A975J2K5_9BACT</name>
<organism evidence="2 3">
    <name type="scientific">Luteolibacter ambystomatis</name>
    <dbReference type="NCBI Taxonomy" id="2824561"/>
    <lineage>
        <taxon>Bacteria</taxon>
        <taxon>Pseudomonadati</taxon>
        <taxon>Verrucomicrobiota</taxon>
        <taxon>Verrucomicrobiia</taxon>
        <taxon>Verrucomicrobiales</taxon>
        <taxon>Verrucomicrobiaceae</taxon>
        <taxon>Luteolibacter</taxon>
    </lineage>
</organism>
<sequence>MRWFVSLWLGLMPMAFAGRLTFTETSKTVDAKPSDTVVKASFPFTNKSGSQVSIRRIESSCSCLASGADGKKVDYAPGESGKIEADFDVGASTGVVEKQIAVWVEGDPADKPSAQLILKVKIPEVIVIEPKTAKWDVGGEAKSQTISFTVDWPEPVHLTKVTTSSTAFKHELKTVTDGKKYELVITPVDSKQPNLAVFHIDTDCKLEKYREVMAYAVVRRPLASEAKPATKP</sequence>
<dbReference type="RefSeq" id="WP_211634119.1">
    <property type="nucleotide sequence ID" value="NZ_CP073100.1"/>
</dbReference>
<accession>A0A975J2K5</accession>
<evidence type="ECO:0000313" key="3">
    <source>
        <dbReference type="Proteomes" id="UP000676169"/>
    </source>
</evidence>
<keyword evidence="1" id="KW-0732">Signal</keyword>
<dbReference type="Gene3D" id="2.60.40.10">
    <property type="entry name" value="Immunoglobulins"/>
    <property type="match status" value="1"/>
</dbReference>
<dbReference type="PANTHER" id="PTHR37833">
    <property type="entry name" value="LIPOPROTEIN-RELATED"/>
    <property type="match status" value="1"/>
</dbReference>
<dbReference type="PANTHER" id="PTHR37833:SF1">
    <property type="entry name" value="SIGNAL PEPTIDE PROTEIN"/>
    <property type="match status" value="1"/>
</dbReference>
<keyword evidence="3" id="KW-1185">Reference proteome</keyword>
<dbReference type="AlphaFoldDB" id="A0A975J2K5"/>
<dbReference type="KEGG" id="lamb:KBB96_07905"/>
<protein>
    <submittedName>
        <fullName evidence="2">DUF1573 domain-containing protein</fullName>
    </submittedName>
</protein>
<gene>
    <name evidence="2" type="ORF">KBB96_07905</name>
</gene>
<dbReference type="Proteomes" id="UP000676169">
    <property type="component" value="Chromosome"/>
</dbReference>
<feature type="signal peptide" evidence="1">
    <location>
        <begin position="1"/>
        <end position="17"/>
    </location>
</feature>
<feature type="chain" id="PRO_5037769566" evidence="1">
    <location>
        <begin position="18"/>
        <end position="232"/>
    </location>
</feature>
<evidence type="ECO:0000313" key="2">
    <source>
        <dbReference type="EMBL" id="QUE52806.1"/>
    </source>
</evidence>
<dbReference type="Pfam" id="PF07610">
    <property type="entry name" value="DUF1573"/>
    <property type="match status" value="1"/>
</dbReference>
<reference evidence="2" key="1">
    <citation type="submission" date="2021-04" db="EMBL/GenBank/DDBJ databases">
        <title>Luteolibacter sp. 32A isolated from the skin of an Anderson's salamander (Ambystoma andersonii).</title>
        <authorList>
            <person name="Spergser J."/>
            <person name="Busse H.-J."/>
        </authorList>
    </citation>
    <scope>NUCLEOTIDE SEQUENCE</scope>
    <source>
        <strain evidence="2">32A</strain>
    </source>
</reference>
<evidence type="ECO:0000256" key="1">
    <source>
        <dbReference type="SAM" id="SignalP"/>
    </source>
</evidence>
<dbReference type="InterPro" id="IPR011467">
    <property type="entry name" value="DUF1573"/>
</dbReference>
<dbReference type="EMBL" id="CP073100">
    <property type="protein sequence ID" value="QUE52806.1"/>
    <property type="molecule type" value="Genomic_DNA"/>
</dbReference>
<proteinExistence type="predicted"/>
<dbReference type="InterPro" id="IPR013783">
    <property type="entry name" value="Ig-like_fold"/>
</dbReference>